<reference evidence="2 3" key="1">
    <citation type="submission" date="2019-01" db="EMBL/GenBank/DDBJ databases">
        <title>Draft genome sequence of Dictyobacter sp. Uno17.</title>
        <authorList>
            <person name="Wang C.M."/>
            <person name="Zheng Y."/>
            <person name="Sakai Y."/>
            <person name="Abe K."/>
            <person name="Yokota A."/>
            <person name="Yabe S."/>
        </authorList>
    </citation>
    <scope>NUCLEOTIDE SEQUENCE [LARGE SCALE GENOMIC DNA]</scope>
    <source>
        <strain evidence="2 3">Uno17</strain>
    </source>
</reference>
<dbReference type="SMART" id="SM00507">
    <property type="entry name" value="HNHc"/>
    <property type="match status" value="1"/>
</dbReference>
<gene>
    <name evidence="2" type="ORF">KDI_55420</name>
</gene>
<dbReference type="InterPro" id="IPR002711">
    <property type="entry name" value="HNH"/>
</dbReference>
<dbReference type="Gene3D" id="1.10.30.50">
    <property type="match status" value="1"/>
</dbReference>
<feature type="domain" description="HNH nuclease" evidence="1">
    <location>
        <begin position="161"/>
        <end position="214"/>
    </location>
</feature>
<keyword evidence="3" id="KW-1185">Reference proteome</keyword>
<dbReference type="Pfam" id="PF08388">
    <property type="entry name" value="GIIM"/>
    <property type="match status" value="1"/>
</dbReference>
<dbReference type="InterPro" id="IPR013597">
    <property type="entry name" value="Mat_intron_G2"/>
</dbReference>
<comment type="caution">
    <text evidence="2">The sequence shown here is derived from an EMBL/GenBank/DDBJ whole genome shotgun (WGS) entry which is preliminary data.</text>
</comment>
<evidence type="ECO:0000313" key="2">
    <source>
        <dbReference type="EMBL" id="GCF11978.1"/>
    </source>
</evidence>
<dbReference type="GO" id="GO:0008270">
    <property type="term" value="F:zinc ion binding"/>
    <property type="evidence" value="ECO:0007669"/>
    <property type="project" value="InterPro"/>
</dbReference>
<dbReference type="GO" id="GO:0003676">
    <property type="term" value="F:nucleic acid binding"/>
    <property type="evidence" value="ECO:0007669"/>
    <property type="project" value="InterPro"/>
</dbReference>
<accession>A0A5A5TL36</accession>
<dbReference type="CDD" id="cd00085">
    <property type="entry name" value="HNHc"/>
    <property type="match status" value="1"/>
</dbReference>
<dbReference type="InterPro" id="IPR003615">
    <property type="entry name" value="HNH_nuc"/>
</dbReference>
<evidence type="ECO:0000313" key="3">
    <source>
        <dbReference type="Proteomes" id="UP000322530"/>
    </source>
</evidence>
<sequence length="225" mass="26155">MLYVTPTEKSVERYKEKIHDLLAEPNINVVNKLQAVNRVIRGWARYYQYVQSSWVRQKLDHWTYEAFWKWLHRKKHGGYVGKKELYDKYLTQRNHRGMKTLGYGQVFLARMNDIAHKQYYSPKGGIPNPYLTDDVDLAMTEENPIAPETWNGTSAQNKYAIARQDLLVSLGPICQMCKQTFLPEQLQAHHIQSQKEGGKHGTSNLQLLCHACHTTTENYGTSQKI</sequence>
<dbReference type="Pfam" id="PF01844">
    <property type="entry name" value="HNH"/>
    <property type="match status" value="1"/>
</dbReference>
<organism evidence="2 3">
    <name type="scientific">Dictyobacter arantiisoli</name>
    <dbReference type="NCBI Taxonomy" id="2014874"/>
    <lineage>
        <taxon>Bacteria</taxon>
        <taxon>Bacillati</taxon>
        <taxon>Chloroflexota</taxon>
        <taxon>Ktedonobacteria</taxon>
        <taxon>Ktedonobacterales</taxon>
        <taxon>Dictyobacteraceae</taxon>
        <taxon>Dictyobacter</taxon>
    </lineage>
</organism>
<protein>
    <recommendedName>
        <fullName evidence="1">HNH nuclease domain-containing protein</fullName>
    </recommendedName>
</protein>
<dbReference type="AlphaFoldDB" id="A0A5A5TL36"/>
<name>A0A5A5TL36_9CHLR</name>
<evidence type="ECO:0000259" key="1">
    <source>
        <dbReference type="SMART" id="SM00507"/>
    </source>
</evidence>
<dbReference type="EMBL" id="BIXY01000191">
    <property type="protein sequence ID" value="GCF11978.1"/>
    <property type="molecule type" value="Genomic_DNA"/>
</dbReference>
<dbReference type="GO" id="GO:0004519">
    <property type="term" value="F:endonuclease activity"/>
    <property type="evidence" value="ECO:0007669"/>
    <property type="project" value="InterPro"/>
</dbReference>
<dbReference type="Proteomes" id="UP000322530">
    <property type="component" value="Unassembled WGS sequence"/>
</dbReference>
<proteinExistence type="predicted"/>